<dbReference type="OrthoDB" id="5948003at2759"/>
<gene>
    <name evidence="1" type="ORF">CUNI_LOCUS2113</name>
</gene>
<organism evidence="1 2">
    <name type="scientific">Candidula unifasciata</name>
    <dbReference type="NCBI Taxonomy" id="100452"/>
    <lineage>
        <taxon>Eukaryota</taxon>
        <taxon>Metazoa</taxon>
        <taxon>Spiralia</taxon>
        <taxon>Lophotrochozoa</taxon>
        <taxon>Mollusca</taxon>
        <taxon>Gastropoda</taxon>
        <taxon>Heterobranchia</taxon>
        <taxon>Euthyneura</taxon>
        <taxon>Panpulmonata</taxon>
        <taxon>Eupulmonata</taxon>
        <taxon>Stylommatophora</taxon>
        <taxon>Helicina</taxon>
        <taxon>Helicoidea</taxon>
        <taxon>Geomitridae</taxon>
        <taxon>Candidula</taxon>
    </lineage>
</organism>
<name>A0A8S3YLZ1_9EUPU</name>
<evidence type="ECO:0000313" key="1">
    <source>
        <dbReference type="EMBL" id="CAG5116555.1"/>
    </source>
</evidence>
<dbReference type="Proteomes" id="UP000678393">
    <property type="component" value="Unassembled WGS sequence"/>
</dbReference>
<protein>
    <submittedName>
        <fullName evidence="1">Uncharacterized protein</fullName>
    </submittedName>
</protein>
<dbReference type="AlphaFoldDB" id="A0A8S3YLZ1"/>
<proteinExistence type="predicted"/>
<reference evidence="1" key="1">
    <citation type="submission" date="2021-04" db="EMBL/GenBank/DDBJ databases">
        <authorList>
            <consortium name="Molecular Ecology Group"/>
        </authorList>
    </citation>
    <scope>NUCLEOTIDE SEQUENCE</scope>
</reference>
<dbReference type="SUPFAM" id="SSF82895">
    <property type="entry name" value="TSP-1 type 1 repeat"/>
    <property type="match status" value="1"/>
</dbReference>
<accession>A0A8S3YLZ1</accession>
<dbReference type="InterPro" id="IPR036383">
    <property type="entry name" value="TSP1_rpt_sf"/>
</dbReference>
<keyword evidence="2" id="KW-1185">Reference proteome</keyword>
<dbReference type="EMBL" id="CAJHNH020000269">
    <property type="protein sequence ID" value="CAG5116555.1"/>
    <property type="molecule type" value="Genomic_DNA"/>
</dbReference>
<evidence type="ECO:0000313" key="2">
    <source>
        <dbReference type="Proteomes" id="UP000678393"/>
    </source>
</evidence>
<dbReference type="Pfam" id="PF19030">
    <property type="entry name" value="TSP1_ADAMTS"/>
    <property type="match status" value="1"/>
</dbReference>
<sequence>CLAGCGESGFQTRMLTCVWKGSGYPAGRSCEGLTRPVLTRPCFNNCTHGTWTSNLRPIDLGNDGRLHVHVALLWLLRLVAASVW</sequence>
<comment type="caution">
    <text evidence="1">The sequence shown here is derived from an EMBL/GenBank/DDBJ whole genome shotgun (WGS) entry which is preliminary data.</text>
</comment>
<feature type="non-terminal residue" evidence="1">
    <location>
        <position position="1"/>
    </location>
</feature>